<reference evidence="2 3" key="1">
    <citation type="submission" date="2019-02" db="EMBL/GenBank/DDBJ databases">
        <title>Deep-cultivation of Planctomycetes and their phenomic and genomic characterization uncovers novel biology.</title>
        <authorList>
            <person name="Wiegand S."/>
            <person name="Jogler M."/>
            <person name="Boedeker C."/>
            <person name="Pinto D."/>
            <person name="Vollmers J."/>
            <person name="Rivas-Marin E."/>
            <person name="Kohn T."/>
            <person name="Peeters S.H."/>
            <person name="Heuer A."/>
            <person name="Rast P."/>
            <person name="Oberbeckmann S."/>
            <person name="Bunk B."/>
            <person name="Jeske O."/>
            <person name="Meyerdierks A."/>
            <person name="Storesund J.E."/>
            <person name="Kallscheuer N."/>
            <person name="Luecker S."/>
            <person name="Lage O.M."/>
            <person name="Pohl T."/>
            <person name="Merkel B.J."/>
            <person name="Hornburger P."/>
            <person name="Mueller R.-W."/>
            <person name="Bruemmer F."/>
            <person name="Labrenz M."/>
            <person name="Spormann A.M."/>
            <person name="Op den Camp H."/>
            <person name="Overmann J."/>
            <person name="Amann R."/>
            <person name="Jetten M.S.M."/>
            <person name="Mascher T."/>
            <person name="Medema M.H."/>
            <person name="Devos D.P."/>
            <person name="Kaster A.-K."/>
            <person name="Ovreas L."/>
            <person name="Rohde M."/>
            <person name="Galperin M.Y."/>
            <person name="Jogler C."/>
        </authorList>
    </citation>
    <scope>NUCLEOTIDE SEQUENCE [LARGE SCALE GENOMIC DNA]</scope>
    <source>
        <strain evidence="2 3">SV_7m_r</strain>
    </source>
</reference>
<dbReference type="OrthoDB" id="246044at2"/>
<dbReference type="SMART" id="SM00327">
    <property type="entry name" value="VWA"/>
    <property type="match status" value="1"/>
</dbReference>
<evidence type="ECO:0000313" key="3">
    <source>
        <dbReference type="Proteomes" id="UP000315003"/>
    </source>
</evidence>
<dbReference type="InterPro" id="IPR036465">
    <property type="entry name" value="vWFA_dom_sf"/>
</dbReference>
<dbReference type="Gene3D" id="1.25.10.10">
    <property type="entry name" value="Leucine-rich Repeat Variant"/>
    <property type="match status" value="1"/>
</dbReference>
<sequence length="466" mass="51584">MHHLIVFNSSANDGAVESSHRDQHRVTETLGAPLMLLIAFCALLLVPVRCLGQTRPSNRQLVVALSGTNDVKRIAAIHRIGVTREAQRTALPDMTEAMAKLASNTKRVAINKRDENDLPAGVLQLINCIGTIDSPVATESLVKVFTCDRDSWIAAAALSLGFNQRTAAITAIEALTEHPAYAQRYGFRFAVAKALVQMDDPRAWDALAMIADQTDGQLQHLMNEAFKQVTLEQFDDDAPRFARWQARVGIDVESPELLGPNPEQPEPQTDTIKLVDAPSESSSSNMKLVESEYYGIPIYAKRLLFLVDCSGSMAEAYNGRIRMQQAKAELIEAIELLEPSTEFSILAYNERIDFFQHDLVQATEENKYKATSFVRKLKPIKNTDIHGALRAALVFDSQVEAVFLLSDGRPTAGRLTAPAAILQDILSYNRFHNLTFNSIGVGVESEMRSFLQKLAEPSDGEFRLVQ</sequence>
<evidence type="ECO:0000259" key="1">
    <source>
        <dbReference type="PROSITE" id="PS50234"/>
    </source>
</evidence>
<accession>A0A517SQ61</accession>
<proteinExistence type="predicted"/>
<dbReference type="Pfam" id="PF13768">
    <property type="entry name" value="VWA_3"/>
    <property type="match status" value="1"/>
</dbReference>
<dbReference type="Proteomes" id="UP000315003">
    <property type="component" value="Chromosome"/>
</dbReference>
<dbReference type="SUPFAM" id="SSF53300">
    <property type="entry name" value="vWA-like"/>
    <property type="match status" value="1"/>
</dbReference>
<dbReference type="PANTHER" id="PTHR10338">
    <property type="entry name" value="INTER-ALPHA-TRYPSIN INHIBITOR HEAVY CHAIN FAMILY MEMBER"/>
    <property type="match status" value="1"/>
</dbReference>
<dbReference type="AlphaFoldDB" id="A0A517SQ61"/>
<dbReference type="PROSITE" id="PS50234">
    <property type="entry name" value="VWFA"/>
    <property type="match status" value="1"/>
</dbReference>
<dbReference type="InterPro" id="IPR011989">
    <property type="entry name" value="ARM-like"/>
</dbReference>
<dbReference type="Gene3D" id="3.40.50.410">
    <property type="entry name" value="von Willebrand factor, type A domain"/>
    <property type="match status" value="1"/>
</dbReference>
<keyword evidence="3" id="KW-1185">Reference proteome</keyword>
<name>A0A517SQ61_9BACT</name>
<organism evidence="2 3">
    <name type="scientific">Stieleria bergensis</name>
    <dbReference type="NCBI Taxonomy" id="2528025"/>
    <lineage>
        <taxon>Bacteria</taxon>
        <taxon>Pseudomonadati</taxon>
        <taxon>Planctomycetota</taxon>
        <taxon>Planctomycetia</taxon>
        <taxon>Pirellulales</taxon>
        <taxon>Pirellulaceae</taxon>
        <taxon>Stieleria</taxon>
    </lineage>
</organism>
<dbReference type="PANTHER" id="PTHR10338:SF108">
    <property type="entry name" value="INTER-ALPHA-TRYPSIN INHIBITOR HEAVY CHAIN H4-LIKE PROTEIN"/>
    <property type="match status" value="1"/>
</dbReference>
<feature type="domain" description="VWFA" evidence="1">
    <location>
        <begin position="302"/>
        <end position="466"/>
    </location>
</feature>
<dbReference type="RefSeq" id="WP_145269272.1">
    <property type="nucleotide sequence ID" value="NZ_CP036272.1"/>
</dbReference>
<dbReference type="EMBL" id="CP036272">
    <property type="protein sequence ID" value="QDT58252.1"/>
    <property type="molecule type" value="Genomic_DNA"/>
</dbReference>
<protein>
    <submittedName>
        <fullName evidence="2">von Willebrand factor type A domain protein</fullName>
    </submittedName>
</protein>
<evidence type="ECO:0000313" key="2">
    <source>
        <dbReference type="EMBL" id="QDT58252.1"/>
    </source>
</evidence>
<gene>
    <name evidence="2" type="ORF">SV7mr_07410</name>
</gene>
<dbReference type="InterPro" id="IPR002035">
    <property type="entry name" value="VWF_A"/>
</dbReference>
<dbReference type="InterPro" id="IPR050934">
    <property type="entry name" value="ITIH"/>
</dbReference>